<gene>
    <name evidence="2" type="ORF">KX01_1496</name>
</gene>
<dbReference type="STRING" id="1542390.KX01_1496"/>
<protein>
    <submittedName>
        <fullName evidence="2">Tn3 transposase DDE domain protein</fullName>
    </submittedName>
</protein>
<dbReference type="GO" id="GO:0006313">
    <property type="term" value="P:DNA transposition"/>
    <property type="evidence" value="ECO:0007669"/>
    <property type="project" value="InterPro"/>
</dbReference>
<evidence type="ECO:0000313" key="3">
    <source>
        <dbReference type="Proteomes" id="UP000182521"/>
    </source>
</evidence>
<feature type="domain" description="Tn3 transposase DDE" evidence="1">
    <location>
        <begin position="2"/>
        <end position="117"/>
    </location>
</feature>
<dbReference type="Pfam" id="PF01526">
    <property type="entry name" value="DDE_Tnp_Tn3"/>
    <property type="match status" value="1"/>
</dbReference>
<dbReference type="AlphaFoldDB" id="A0A1J0KT29"/>
<dbReference type="EMBL" id="CP009654">
    <property type="protein sequence ID" value="APC96913.1"/>
    <property type="molecule type" value="Genomic_DNA"/>
</dbReference>
<reference evidence="3" key="1">
    <citation type="submission" date="2014-10" db="EMBL/GenBank/DDBJ databases">
        <authorList>
            <person name="Kuske C.R."/>
            <person name="Challacombe J.F."/>
            <person name="Daligault H.E."/>
            <person name="Davenport K.W."/>
            <person name="Johnson S.L."/>
            <person name="Siddaramappa S."/>
            <person name="Petersen J.M."/>
        </authorList>
    </citation>
    <scope>NUCLEOTIDE SEQUENCE [LARGE SCALE GENOMIC DNA]</scope>
    <source>
        <strain evidence="3">CA97-1460</strain>
    </source>
</reference>
<proteinExistence type="predicted"/>
<accession>A0A1J0KT29</accession>
<organism evidence="2 3">
    <name type="scientific">Francisella frigiditurris</name>
    <dbReference type="NCBI Taxonomy" id="1542390"/>
    <lineage>
        <taxon>Bacteria</taxon>
        <taxon>Pseudomonadati</taxon>
        <taxon>Pseudomonadota</taxon>
        <taxon>Gammaproteobacteria</taxon>
        <taxon>Thiotrichales</taxon>
        <taxon>Francisellaceae</taxon>
        <taxon>Francisella</taxon>
    </lineage>
</organism>
<dbReference type="Proteomes" id="UP000182521">
    <property type="component" value="Chromosome"/>
</dbReference>
<dbReference type="RefSeq" id="WP_071664380.1">
    <property type="nucleotide sequence ID" value="NZ_CP009654.1"/>
</dbReference>
<dbReference type="InterPro" id="IPR002513">
    <property type="entry name" value="Tn3_Tnp_DDE_dom"/>
</dbReference>
<dbReference type="GO" id="GO:0004803">
    <property type="term" value="F:transposase activity"/>
    <property type="evidence" value="ECO:0007669"/>
    <property type="project" value="InterPro"/>
</dbReference>
<evidence type="ECO:0000259" key="1">
    <source>
        <dbReference type="Pfam" id="PF01526"/>
    </source>
</evidence>
<sequence>MVHLGRIVKTKYILQYLTDKDLRQTVQTQLNKGEYRHKLPRWIFFANQGEFTTGDYEEIMNKASSLSLVSNAILMWNTIKIDEIIKSLEEQNIKVSKETLSHISLLPFKHVLPNGTYFIEIE</sequence>
<name>A0A1J0KT29_9GAMM</name>
<dbReference type="KEGG" id="frc:KX01_1496"/>
<evidence type="ECO:0000313" key="2">
    <source>
        <dbReference type="EMBL" id="APC96913.1"/>
    </source>
</evidence>
<keyword evidence="3" id="KW-1185">Reference proteome</keyword>